<dbReference type="Proteomes" id="UP000000235">
    <property type="component" value="Chromosome"/>
</dbReference>
<feature type="chain" id="PRO_5038586957" description="Flagellar hook-length control protein FliK" evidence="1">
    <location>
        <begin position="29"/>
        <end position="163"/>
    </location>
</feature>
<proteinExistence type="predicted"/>
<keyword evidence="1" id="KW-0732">Signal</keyword>
<feature type="signal peptide" evidence="1">
    <location>
        <begin position="1"/>
        <end position="28"/>
    </location>
</feature>
<keyword evidence="3" id="KW-1185">Reference proteome</keyword>
<dbReference type="HOGENOM" id="CLU_121780_0_0_11"/>
<dbReference type="KEGG" id="stp:Strop_4396"/>
<dbReference type="STRING" id="369723.Strop_4396"/>
<sequence length="163" mass="16600">MVVSHLRTTVRTRVAGLLAAAVAGIALTAVEPAPQAAHADACDGTSGVTVVVDFTAFGGDVEVACAPGDPDTGLAALQDAGFAVEGTLRWGLAFVCRLDGLPAPDVEPCIDTPQATGYWSYWHAASGGDWEYSDKGVLNYDPAPGSIEGWSFGGSTPPSIPAP</sequence>
<name>A4XD17_SALTO</name>
<evidence type="ECO:0008006" key="4">
    <source>
        <dbReference type="Google" id="ProtNLM"/>
    </source>
</evidence>
<reference evidence="3" key="1">
    <citation type="journal article" date="2007" name="Proc. Natl. Acad. Sci. U.S.A.">
        <title>Genome sequencing reveals complex secondary metabolome in the marine actinomycete Salinispora tropica.</title>
        <authorList>
            <person name="Udwary D.W."/>
            <person name="Zeigler L."/>
            <person name="Asolkar R.N."/>
            <person name="Singan V."/>
            <person name="Lapidus A."/>
            <person name="Fenical W."/>
            <person name="Jensen P.R."/>
            <person name="Moore B.S."/>
        </authorList>
    </citation>
    <scope>NUCLEOTIDE SEQUENCE [LARGE SCALE GENOMIC DNA]</scope>
    <source>
        <strain evidence="3">ATCC BAA-916 / DSM 44818 / CNB-440</strain>
    </source>
</reference>
<dbReference type="eggNOG" id="COG1657">
    <property type="taxonomic scope" value="Bacteria"/>
</dbReference>
<gene>
    <name evidence="2" type="ordered locus">Strop_4396</name>
</gene>
<evidence type="ECO:0000256" key="1">
    <source>
        <dbReference type="SAM" id="SignalP"/>
    </source>
</evidence>
<protein>
    <recommendedName>
        <fullName evidence="4">Flagellar hook-length control protein FliK</fullName>
    </recommendedName>
</protein>
<dbReference type="AlphaFoldDB" id="A4XD17"/>
<accession>A4XD17</accession>
<dbReference type="EMBL" id="CP000667">
    <property type="protein sequence ID" value="ABP56824.1"/>
    <property type="molecule type" value="Genomic_DNA"/>
</dbReference>
<evidence type="ECO:0000313" key="3">
    <source>
        <dbReference type="Proteomes" id="UP000000235"/>
    </source>
</evidence>
<evidence type="ECO:0000313" key="2">
    <source>
        <dbReference type="EMBL" id="ABP56824.1"/>
    </source>
</evidence>
<dbReference type="RefSeq" id="WP_012015588.1">
    <property type="nucleotide sequence ID" value="NC_009380.1"/>
</dbReference>
<dbReference type="PATRIC" id="fig|369723.5.peg.4547"/>
<organism evidence="2 3">
    <name type="scientific">Salinispora tropica (strain ATCC BAA-916 / DSM 44818 / JCM 13857 / NBRC 105044 / CNB-440)</name>
    <dbReference type="NCBI Taxonomy" id="369723"/>
    <lineage>
        <taxon>Bacteria</taxon>
        <taxon>Bacillati</taxon>
        <taxon>Actinomycetota</taxon>
        <taxon>Actinomycetes</taxon>
        <taxon>Micromonosporales</taxon>
        <taxon>Micromonosporaceae</taxon>
        <taxon>Salinispora</taxon>
    </lineage>
</organism>